<evidence type="ECO:0000259" key="1">
    <source>
        <dbReference type="Pfam" id="PF13847"/>
    </source>
</evidence>
<dbReference type="Pfam" id="PF13847">
    <property type="entry name" value="Methyltransf_31"/>
    <property type="match status" value="2"/>
</dbReference>
<dbReference type="Pfam" id="PF21320">
    <property type="entry name" value="WHD_Rv2258c"/>
    <property type="match status" value="1"/>
</dbReference>
<dbReference type="SUPFAM" id="SSF53335">
    <property type="entry name" value="S-adenosyl-L-methionine-dependent methyltransferases"/>
    <property type="match status" value="2"/>
</dbReference>
<feature type="domain" description="Methyltransferase" evidence="1">
    <location>
        <begin position="89"/>
        <end position="149"/>
    </location>
</feature>
<dbReference type="WBParaSite" id="HPLM_0000983101-mRNA-1">
    <property type="protein sequence ID" value="HPLM_0000983101-mRNA-1"/>
    <property type="gene ID" value="HPLM_0000983101"/>
</dbReference>
<dbReference type="InterPro" id="IPR048711">
    <property type="entry name" value="WHD_Rv2258c"/>
</dbReference>
<feature type="domain" description="Methyltransferase" evidence="1">
    <location>
        <begin position="428"/>
        <end position="536"/>
    </location>
</feature>
<dbReference type="InterPro" id="IPR025714">
    <property type="entry name" value="Methyltranfer_dom"/>
</dbReference>
<dbReference type="PANTHER" id="PTHR45581:SF3">
    <property type="entry name" value="METHYLTRANSFERASE DOMAIN-CONTAINING PROTEIN"/>
    <property type="match status" value="1"/>
</dbReference>
<reference evidence="3" key="1">
    <citation type="submission" date="2017-02" db="UniProtKB">
        <authorList>
            <consortium name="WormBaseParasite"/>
        </authorList>
    </citation>
    <scope>IDENTIFICATION</scope>
</reference>
<dbReference type="CDD" id="cd02440">
    <property type="entry name" value="AdoMet_MTases"/>
    <property type="match status" value="2"/>
</dbReference>
<name>A0A0N4WGB2_HAEPC</name>
<evidence type="ECO:0000259" key="2">
    <source>
        <dbReference type="Pfam" id="PF21320"/>
    </source>
</evidence>
<feature type="domain" description="S-adenosylmethionine-dependent methyltransferase Rv2258c-like winged HTH" evidence="2">
    <location>
        <begin position="278"/>
        <end position="353"/>
    </location>
</feature>
<organism evidence="3">
    <name type="scientific">Haemonchus placei</name>
    <name type="common">Barber's pole worm</name>
    <dbReference type="NCBI Taxonomy" id="6290"/>
    <lineage>
        <taxon>Eukaryota</taxon>
        <taxon>Metazoa</taxon>
        <taxon>Ecdysozoa</taxon>
        <taxon>Nematoda</taxon>
        <taxon>Chromadorea</taxon>
        <taxon>Rhabditida</taxon>
        <taxon>Rhabditina</taxon>
        <taxon>Rhabditomorpha</taxon>
        <taxon>Strongyloidea</taxon>
        <taxon>Trichostrongylidae</taxon>
        <taxon>Haemonchus</taxon>
    </lineage>
</organism>
<dbReference type="PANTHER" id="PTHR45581">
    <property type="entry name" value="PROTEIN CBG10435"/>
    <property type="match status" value="1"/>
</dbReference>
<proteinExistence type="predicted"/>
<sequence length="552" mass="61357">MSTSSSFVVAKRFVLFCPPKIILRCSIERIRLKYSDFTGFYQIMSSFSEAMHRKHLVSDFLPVLGADLPERLKDGGMMCLDVGKDDGLTFDNLAFIQMNAGEMDADWTNKFDVVTIFDACHDQMRPDLCLKEIYRVLKPGGIFGMLEIKGSSNVYTDRKEIGELAAHMYGCSVLHCLPVGSNSPAIINFSASRTVAAGLVLVSPSYSASYYCCFFDSEFRTLTLAYIETNSDALGLGTMWGKERAKNLLRQAGFTNINIVPTTIFPVNDFYQIGIHGTISAIIALGYELHLFEALAKVGSEEKPATPKQVADESGCKERYVKEWLSVMATGEIIEVNEEEKFWIPKEHVADLTSGVALQMNLFLPLHLKSYDSLCAVFRKDGPLGLKYSDFTGFYKIMSEFSETLHKKHLISDFIPALGSDLPARLKDGGLTCLDVGCGNGFHAAHLGDGIYVEAGEGSQLHISAQHFPNSKFVGIDVTSEAVNQANQRRKDDGQAFDNLTFIQMDAGKMDLSWSNKFDMVTIFDACHDQMRPDLVSHCLCFIKSPYRPTQL</sequence>
<dbReference type="AlphaFoldDB" id="A0A0N4WGB2"/>
<protein>
    <submittedName>
        <fullName evidence="3">Methyltranfer_dom domain-containing protein</fullName>
    </submittedName>
</protein>
<dbReference type="Gene3D" id="3.40.50.150">
    <property type="entry name" value="Vaccinia Virus protein VP39"/>
    <property type="match status" value="2"/>
</dbReference>
<dbReference type="InterPro" id="IPR029063">
    <property type="entry name" value="SAM-dependent_MTases_sf"/>
</dbReference>
<evidence type="ECO:0000313" key="3">
    <source>
        <dbReference type="WBParaSite" id="HPLM_0000983101-mRNA-1"/>
    </source>
</evidence>
<accession>A0A0N4WGB2</accession>